<dbReference type="RefSeq" id="XP_012769911.1">
    <property type="nucleotide sequence ID" value="XM_012914457.1"/>
</dbReference>
<dbReference type="AlphaFoldDB" id="A0A061DER2"/>
<accession>A0A061DER2</accession>
<dbReference type="Proteomes" id="UP000033188">
    <property type="component" value="Chromosome 4"/>
</dbReference>
<reference evidence="2" key="1">
    <citation type="journal article" date="2014" name="Nucleic Acids Res.">
        <title>The evolutionary dynamics of variant antigen genes in Babesia reveal a history of genomic innovation underlying host-parasite interaction.</title>
        <authorList>
            <person name="Jackson A.P."/>
            <person name="Otto T.D."/>
            <person name="Darby A."/>
            <person name="Ramaprasad A."/>
            <person name="Xia D."/>
            <person name="Echaide I.E."/>
            <person name="Farber M."/>
            <person name="Gahlot S."/>
            <person name="Gamble J."/>
            <person name="Gupta D."/>
            <person name="Gupta Y."/>
            <person name="Jackson L."/>
            <person name="Malandrin L."/>
            <person name="Malas T.B."/>
            <person name="Moussa E."/>
            <person name="Nair M."/>
            <person name="Reid A.J."/>
            <person name="Sanders M."/>
            <person name="Sharma J."/>
            <person name="Tracey A."/>
            <person name="Quail M.A."/>
            <person name="Weir W."/>
            <person name="Wastling J.M."/>
            <person name="Hall N."/>
            <person name="Willadsen P."/>
            <person name="Lingelbach K."/>
            <person name="Shiels B."/>
            <person name="Tait A."/>
            <person name="Berriman M."/>
            <person name="Allred D.R."/>
            <person name="Pain A."/>
        </authorList>
    </citation>
    <scope>NUCLEOTIDE SEQUENCE [LARGE SCALE GENOMIC DNA]</scope>
    <source>
        <strain evidence="2">Bond</strain>
    </source>
</reference>
<dbReference type="GeneID" id="24566266"/>
<dbReference type="EMBL" id="LK391710">
    <property type="protein sequence ID" value="CDR97725.1"/>
    <property type="molecule type" value="Genomic_DNA"/>
</dbReference>
<keyword evidence="2" id="KW-1185">Reference proteome</keyword>
<sequence>MTEEAWQAYGQSNTPVSKEKLLISGEAPTTVYKRGSCDVLWPKSLKRSQTVRHFDAASCQPAYLPPTVQSIMPHGNNFLAM</sequence>
<proteinExistence type="predicted"/>
<evidence type="ECO:0000313" key="1">
    <source>
        <dbReference type="EMBL" id="CDR97725.1"/>
    </source>
</evidence>
<evidence type="ECO:0000313" key="2">
    <source>
        <dbReference type="Proteomes" id="UP000033188"/>
    </source>
</evidence>
<dbReference type="VEuPathDB" id="PiroplasmaDB:BBBOND_0402150"/>
<gene>
    <name evidence="1" type="ORF">BBBOND_0402150</name>
</gene>
<dbReference type="KEGG" id="bbig:BBBOND_0402150"/>
<organism evidence="1 2">
    <name type="scientific">Babesia bigemina</name>
    <dbReference type="NCBI Taxonomy" id="5866"/>
    <lineage>
        <taxon>Eukaryota</taxon>
        <taxon>Sar</taxon>
        <taxon>Alveolata</taxon>
        <taxon>Apicomplexa</taxon>
        <taxon>Aconoidasida</taxon>
        <taxon>Piroplasmida</taxon>
        <taxon>Babesiidae</taxon>
        <taxon>Babesia</taxon>
    </lineage>
</organism>
<protein>
    <submittedName>
        <fullName evidence="1">Uncharacterized protein</fullName>
    </submittedName>
</protein>
<name>A0A061DER2_BABBI</name>